<evidence type="ECO:0000313" key="2">
    <source>
        <dbReference type="EMBL" id="VAW92918.1"/>
    </source>
</evidence>
<accession>A0A3B0ZHF7</accession>
<name>A0A3B0ZHF7_9ZZZZ</name>
<reference evidence="2" key="1">
    <citation type="submission" date="2018-06" db="EMBL/GenBank/DDBJ databases">
        <authorList>
            <person name="Zhirakovskaya E."/>
        </authorList>
    </citation>
    <scope>NUCLEOTIDE SEQUENCE</scope>
</reference>
<dbReference type="NCBIfam" id="TIGR03358">
    <property type="entry name" value="VI_chp_5"/>
    <property type="match status" value="1"/>
</dbReference>
<dbReference type="InterPro" id="IPR008312">
    <property type="entry name" value="T6SS_TssB1"/>
</dbReference>
<dbReference type="AlphaFoldDB" id="A0A3B0ZHF7"/>
<dbReference type="Pfam" id="PF05591">
    <property type="entry name" value="T6SS_VipA"/>
    <property type="match status" value="1"/>
</dbReference>
<evidence type="ECO:0000256" key="1">
    <source>
        <dbReference type="SAM" id="MobiDB-lite"/>
    </source>
</evidence>
<feature type="compositionally biased region" description="Basic and acidic residues" evidence="1">
    <location>
        <begin position="155"/>
        <end position="168"/>
    </location>
</feature>
<protein>
    <submittedName>
        <fullName evidence="2">Uncharacterized protein ImpB</fullName>
    </submittedName>
</protein>
<organism evidence="2">
    <name type="scientific">hydrothermal vent metagenome</name>
    <dbReference type="NCBI Taxonomy" id="652676"/>
    <lineage>
        <taxon>unclassified sequences</taxon>
        <taxon>metagenomes</taxon>
        <taxon>ecological metagenomes</taxon>
    </lineage>
</organism>
<dbReference type="PANTHER" id="PTHR35850:SF2">
    <property type="entry name" value="TYPE VI SECRETION SYSTEM CONTRACTILE SHEATH SMALL SUBUNIT"/>
    <property type="match status" value="1"/>
</dbReference>
<gene>
    <name evidence="2" type="ORF">MNBD_GAMMA22-527</name>
</gene>
<dbReference type="PIRSF" id="PIRSF028301">
    <property type="entry name" value="UCP028301"/>
    <property type="match status" value="1"/>
</dbReference>
<proteinExistence type="predicted"/>
<feature type="region of interest" description="Disordered" evidence="1">
    <location>
        <begin position="155"/>
        <end position="177"/>
    </location>
</feature>
<dbReference type="PANTHER" id="PTHR35850">
    <property type="entry name" value="CYTOPLASMIC PROTEIN-RELATED"/>
    <property type="match status" value="1"/>
</dbReference>
<sequence>MADSFQNEIPKARVNITLDVETGGARKKLELPMKLLSVGDFSGGKTKGKLAHRERININKNNIDSVLSELSPEAKFTVDNVIANDDTEIAVNLEFDSFKAFHPESVVKQIPQLENLLSMRNLLKDLKSNLLDNGTFRKELEKIIKNQPELEDLRSELEKLAPEAKSESDESEAAPEA</sequence>
<dbReference type="EMBL" id="UOFS01000013">
    <property type="protein sequence ID" value="VAW92918.1"/>
    <property type="molecule type" value="Genomic_DNA"/>
</dbReference>